<dbReference type="EMBL" id="JBEUOH010000011">
    <property type="protein sequence ID" value="KAL0881512.1"/>
    <property type="molecule type" value="Genomic_DNA"/>
</dbReference>
<gene>
    <name evidence="5" type="ORF">ABMA27_001363</name>
</gene>
<protein>
    <recommendedName>
        <fullName evidence="4">FLYWCH-type domain-containing protein</fullName>
    </recommendedName>
</protein>
<keyword evidence="6" id="KW-1185">Reference proteome</keyword>
<dbReference type="Proteomes" id="UP001549920">
    <property type="component" value="Unassembled WGS sequence"/>
</dbReference>
<evidence type="ECO:0000259" key="4">
    <source>
        <dbReference type="Pfam" id="PF04500"/>
    </source>
</evidence>
<dbReference type="Gene3D" id="2.20.25.240">
    <property type="match status" value="1"/>
</dbReference>
<evidence type="ECO:0000256" key="3">
    <source>
        <dbReference type="ARBA" id="ARBA00022833"/>
    </source>
</evidence>
<feature type="domain" description="FLYWCH-type" evidence="4">
    <location>
        <begin position="2"/>
        <end position="60"/>
    </location>
</feature>
<evidence type="ECO:0000256" key="2">
    <source>
        <dbReference type="ARBA" id="ARBA00022771"/>
    </source>
</evidence>
<dbReference type="InterPro" id="IPR007588">
    <property type="entry name" value="Znf_FLYWCH"/>
</dbReference>
<accession>A0ABR3HY69</accession>
<keyword evidence="1" id="KW-0479">Metal-binding</keyword>
<sequence>MSRNGNPLITSNGFTYFRKQKNLKSGVERWACSTHHHKGCKAALSMIDGVIIRKNTDHNHDNSMRNYY</sequence>
<comment type="caution">
    <text evidence="5">The sequence shown here is derived from an EMBL/GenBank/DDBJ whole genome shotgun (WGS) entry which is preliminary data.</text>
</comment>
<evidence type="ECO:0000313" key="5">
    <source>
        <dbReference type="EMBL" id="KAL0881512.1"/>
    </source>
</evidence>
<reference evidence="5 6" key="1">
    <citation type="submission" date="2024-06" db="EMBL/GenBank/DDBJ databases">
        <title>A chromosome-level genome assembly of beet webworm, Loxostege sticticalis.</title>
        <authorList>
            <person name="Zhang Y."/>
        </authorList>
    </citation>
    <scope>NUCLEOTIDE SEQUENCE [LARGE SCALE GENOMIC DNA]</scope>
    <source>
        <strain evidence="5">AQ026</strain>
        <tissue evidence="5">Whole body</tissue>
    </source>
</reference>
<evidence type="ECO:0000256" key="1">
    <source>
        <dbReference type="ARBA" id="ARBA00022723"/>
    </source>
</evidence>
<keyword evidence="2" id="KW-0863">Zinc-finger</keyword>
<organism evidence="5 6">
    <name type="scientific">Loxostege sticticalis</name>
    <name type="common">Beet webworm moth</name>
    <dbReference type="NCBI Taxonomy" id="481309"/>
    <lineage>
        <taxon>Eukaryota</taxon>
        <taxon>Metazoa</taxon>
        <taxon>Ecdysozoa</taxon>
        <taxon>Arthropoda</taxon>
        <taxon>Hexapoda</taxon>
        <taxon>Insecta</taxon>
        <taxon>Pterygota</taxon>
        <taxon>Neoptera</taxon>
        <taxon>Endopterygota</taxon>
        <taxon>Lepidoptera</taxon>
        <taxon>Glossata</taxon>
        <taxon>Ditrysia</taxon>
        <taxon>Pyraloidea</taxon>
        <taxon>Crambidae</taxon>
        <taxon>Pyraustinae</taxon>
        <taxon>Loxostege</taxon>
    </lineage>
</organism>
<keyword evidence="3" id="KW-0862">Zinc</keyword>
<proteinExistence type="predicted"/>
<evidence type="ECO:0000313" key="6">
    <source>
        <dbReference type="Proteomes" id="UP001549920"/>
    </source>
</evidence>
<name>A0ABR3HY69_LOXSC</name>
<dbReference type="Pfam" id="PF04500">
    <property type="entry name" value="FLYWCH"/>
    <property type="match status" value="1"/>
</dbReference>